<sequence>MSATKTLKLLNSITTTTSQATSHHRRRRSSAAVTAAAFAPMLNSNFQTSFYPHCPPQQQQQHQYFPRNDGSVNMNMMMNGNHQFLPVFVTPTTPASSDHQTSYHGTNNVTSPPPYYFHTPPISSVGGAGGAAINLAAAKPTGVVSGSAATGALNHQQHQQLFLSNLNPQPVGCHSGNHSPNHALPGLNHTRSGGPLPQEALLNKRHVSRPSLSQFSVASSPHFQFAFEAQPPSHDSIVAISNNCTSPNLNNFNNTTTITPAVTPTFSKPTVAASHSRQSSLHKVQPVVEPQQQTLPANDNSGFTFLCLNPEPSPVLNSKPIVQPNNKAPSCGLLPGGFFSLTPEDSYPPPICTSIQPSAPQQTNSYFPIMPVNPVVQQIAPRHGYPTGYYRPTYQRLTRHAVAAVDSKDSREFRWNRVLRYVHEISAPHGASFPPSDTWVQQQRLRIMTSPREDKNGDSRSLWDGGSLGTNGVDDFIWDDDLQNGKRFTIPPKSQQGDAPGEEDNLVFSIEPPATTTTKTDFDLAFGYEVDDSNLRPPAKRTKSNESQKAARRGLHEYLAALKSFELAHVQDMKRDAPLTIAS</sequence>
<evidence type="ECO:0000313" key="2">
    <source>
        <dbReference type="EMBL" id="KAK6530087.1"/>
    </source>
</evidence>
<accession>A0AAV9WY34</accession>
<dbReference type="EMBL" id="JAVHJO010000013">
    <property type="protein sequence ID" value="KAK6530087.1"/>
    <property type="molecule type" value="Genomic_DNA"/>
</dbReference>
<name>A0AAV9WY34_9PEZI</name>
<dbReference type="Proteomes" id="UP001365542">
    <property type="component" value="Unassembled WGS sequence"/>
</dbReference>
<evidence type="ECO:0000313" key="3">
    <source>
        <dbReference type="Proteomes" id="UP001365542"/>
    </source>
</evidence>
<keyword evidence="3" id="KW-1185">Reference proteome</keyword>
<feature type="region of interest" description="Disordered" evidence="1">
    <location>
        <begin position="174"/>
        <end position="198"/>
    </location>
</feature>
<organism evidence="2 3">
    <name type="scientific">Orbilia ellipsospora</name>
    <dbReference type="NCBI Taxonomy" id="2528407"/>
    <lineage>
        <taxon>Eukaryota</taxon>
        <taxon>Fungi</taxon>
        <taxon>Dikarya</taxon>
        <taxon>Ascomycota</taxon>
        <taxon>Pezizomycotina</taxon>
        <taxon>Orbiliomycetes</taxon>
        <taxon>Orbiliales</taxon>
        <taxon>Orbiliaceae</taxon>
        <taxon>Orbilia</taxon>
    </lineage>
</organism>
<reference evidence="2 3" key="1">
    <citation type="submission" date="2019-10" db="EMBL/GenBank/DDBJ databases">
        <authorList>
            <person name="Palmer J.M."/>
        </authorList>
    </citation>
    <scope>NUCLEOTIDE SEQUENCE [LARGE SCALE GENOMIC DNA]</scope>
    <source>
        <strain evidence="2 3">TWF694</strain>
    </source>
</reference>
<gene>
    <name evidence="2" type="ORF">TWF694_003459</name>
</gene>
<proteinExistence type="predicted"/>
<comment type="caution">
    <text evidence="2">The sequence shown here is derived from an EMBL/GenBank/DDBJ whole genome shotgun (WGS) entry which is preliminary data.</text>
</comment>
<dbReference type="AlphaFoldDB" id="A0AAV9WY34"/>
<evidence type="ECO:0000256" key="1">
    <source>
        <dbReference type="SAM" id="MobiDB-lite"/>
    </source>
</evidence>
<protein>
    <submittedName>
        <fullName evidence="2">Uncharacterized protein</fullName>
    </submittedName>
</protein>